<sequence>MSNLNKYTKIALWVIAVIILLGVAGRCDRNEQVIYNMPDNVYRAMKTELGNPSDDRIADEYLNNRSHWESLISKGYGTGKTD</sequence>
<evidence type="ECO:0000313" key="1">
    <source>
        <dbReference type="EMBL" id="DAE27212.1"/>
    </source>
</evidence>
<proteinExistence type="predicted"/>
<dbReference type="EMBL" id="BK015831">
    <property type="protein sequence ID" value="DAE27212.1"/>
    <property type="molecule type" value="Genomic_DNA"/>
</dbReference>
<organism evidence="1">
    <name type="scientific">virus sp. ctuWX8</name>
    <dbReference type="NCBI Taxonomy" id="2826816"/>
    <lineage>
        <taxon>Viruses</taxon>
    </lineage>
</organism>
<protein>
    <submittedName>
        <fullName evidence="1">Uncharacterized protein</fullName>
    </submittedName>
</protein>
<reference evidence="1" key="1">
    <citation type="journal article" date="2021" name="Proc. Natl. Acad. Sci. U.S.A.">
        <title>A Catalog of Tens of Thousands of Viruses from Human Metagenomes Reveals Hidden Associations with Chronic Diseases.</title>
        <authorList>
            <person name="Tisza M.J."/>
            <person name="Buck C.B."/>
        </authorList>
    </citation>
    <scope>NUCLEOTIDE SEQUENCE</scope>
    <source>
        <strain evidence="1">CtuWX8</strain>
    </source>
</reference>
<name>A0A8S5R8A4_9VIRU</name>
<accession>A0A8S5R8A4</accession>